<evidence type="ECO:0000256" key="1">
    <source>
        <dbReference type="ARBA" id="ARBA00022723"/>
    </source>
</evidence>
<dbReference type="Proteomes" id="UP001162891">
    <property type="component" value="Chromosome"/>
</dbReference>
<dbReference type="Pfam" id="PF08240">
    <property type="entry name" value="ADH_N"/>
    <property type="match status" value="1"/>
</dbReference>
<dbReference type="PANTHER" id="PTHR43401">
    <property type="entry name" value="L-THREONINE 3-DEHYDROGENASE"/>
    <property type="match status" value="1"/>
</dbReference>
<dbReference type="PANTHER" id="PTHR43401:SF5">
    <property type="entry name" value="ALCOHOL DEHYDROGENASE-RELATED"/>
    <property type="match status" value="1"/>
</dbReference>
<dbReference type="SUPFAM" id="SSF50129">
    <property type="entry name" value="GroES-like"/>
    <property type="match status" value="1"/>
</dbReference>
<evidence type="ECO:0000256" key="5">
    <source>
        <dbReference type="SAM" id="MobiDB-lite"/>
    </source>
</evidence>
<protein>
    <submittedName>
        <fullName evidence="7">NAD(P)-dependent alcohol dehydrogenase</fullName>
    </submittedName>
</protein>
<dbReference type="Gene3D" id="3.90.180.10">
    <property type="entry name" value="Medium-chain alcohol dehydrogenases, catalytic domain"/>
    <property type="match status" value="1"/>
</dbReference>
<organism evidence="7 8">
    <name type="scientific">Anaeromyxobacter oryzae</name>
    <dbReference type="NCBI Taxonomy" id="2918170"/>
    <lineage>
        <taxon>Bacteria</taxon>
        <taxon>Pseudomonadati</taxon>
        <taxon>Myxococcota</taxon>
        <taxon>Myxococcia</taxon>
        <taxon>Myxococcales</taxon>
        <taxon>Cystobacterineae</taxon>
        <taxon>Anaeromyxobacteraceae</taxon>
        <taxon>Anaeromyxobacter</taxon>
    </lineage>
</organism>
<name>A0ABM7WP49_9BACT</name>
<dbReference type="InterPro" id="IPR013149">
    <property type="entry name" value="ADH-like_C"/>
</dbReference>
<evidence type="ECO:0000256" key="4">
    <source>
        <dbReference type="RuleBase" id="RU361277"/>
    </source>
</evidence>
<dbReference type="InterPro" id="IPR013154">
    <property type="entry name" value="ADH-like_N"/>
</dbReference>
<feature type="region of interest" description="Disordered" evidence="5">
    <location>
        <begin position="1"/>
        <end position="20"/>
    </location>
</feature>
<evidence type="ECO:0000313" key="7">
    <source>
        <dbReference type="EMBL" id="BDG01245.1"/>
    </source>
</evidence>
<keyword evidence="2 4" id="KW-0862">Zinc</keyword>
<dbReference type="Pfam" id="PF00107">
    <property type="entry name" value="ADH_zinc_N"/>
    <property type="match status" value="1"/>
</dbReference>
<dbReference type="InterPro" id="IPR011032">
    <property type="entry name" value="GroES-like_sf"/>
</dbReference>
<evidence type="ECO:0000313" key="8">
    <source>
        <dbReference type="Proteomes" id="UP001162891"/>
    </source>
</evidence>
<dbReference type="PROSITE" id="PS00059">
    <property type="entry name" value="ADH_ZINC"/>
    <property type="match status" value="1"/>
</dbReference>
<comment type="cofactor">
    <cofactor evidence="4">
        <name>Zn(2+)</name>
        <dbReference type="ChEBI" id="CHEBI:29105"/>
    </cofactor>
</comment>
<dbReference type="SMART" id="SM00829">
    <property type="entry name" value="PKS_ER"/>
    <property type="match status" value="1"/>
</dbReference>
<accession>A0ABM7WP49</accession>
<sequence>MRALRYHGPRQPLRLEDVPAPEPGPGDVIVRVTAAGLCHTELHFLSGLLDLGVHPLTLGHEIVGRVERVGEGVPLSRVGERVIVYYYAGCGQCPECLRGDENLCAAPRAEHGFFTDGGFAERVRAPARNAVPLPDAVSDADAAPIGCGVTTAVHAARLARVALGDWVVVYGAGGVGFGLVQVARLQGARVIAVGRSEAKLAKARELGAEAVVRAGAEDVAARVRAITGGRGADVVFELVATRETMDASVKALGKRGRLVFVGYSEDAFQVHPIQLVVNEQVVTASVGNTLAELRLAVDLVAQGRVRTVVDRTLPLERFQDAIDSLQAGRLVGRAVLVP</sequence>
<dbReference type="EMBL" id="AP025591">
    <property type="protein sequence ID" value="BDG01245.1"/>
    <property type="molecule type" value="Genomic_DNA"/>
</dbReference>
<evidence type="ECO:0000256" key="2">
    <source>
        <dbReference type="ARBA" id="ARBA00022833"/>
    </source>
</evidence>
<keyword evidence="1 4" id="KW-0479">Metal-binding</keyword>
<keyword evidence="8" id="KW-1185">Reference proteome</keyword>
<dbReference type="InterPro" id="IPR002328">
    <property type="entry name" value="ADH_Zn_CS"/>
</dbReference>
<reference evidence="8" key="1">
    <citation type="journal article" date="2022" name="Int. J. Syst. Evol. Microbiol.">
        <title>Anaeromyxobacter oryzae sp. nov., Anaeromyxobacter diazotrophicus sp. nov. and Anaeromyxobacter paludicola sp. nov., isolated from paddy soils.</title>
        <authorList>
            <person name="Itoh H."/>
            <person name="Xu Z."/>
            <person name="Mise K."/>
            <person name="Masuda Y."/>
            <person name="Ushijima N."/>
            <person name="Hayakawa C."/>
            <person name="Shiratori Y."/>
            <person name="Senoo K."/>
        </authorList>
    </citation>
    <scope>NUCLEOTIDE SEQUENCE [LARGE SCALE GENOMIC DNA]</scope>
    <source>
        <strain evidence="8">Red232</strain>
    </source>
</reference>
<dbReference type="InterPro" id="IPR050129">
    <property type="entry name" value="Zn_alcohol_dh"/>
</dbReference>
<dbReference type="SUPFAM" id="SSF51735">
    <property type="entry name" value="NAD(P)-binding Rossmann-fold domains"/>
    <property type="match status" value="1"/>
</dbReference>
<keyword evidence="3" id="KW-0560">Oxidoreductase</keyword>
<dbReference type="InterPro" id="IPR036291">
    <property type="entry name" value="NAD(P)-bd_dom_sf"/>
</dbReference>
<evidence type="ECO:0000259" key="6">
    <source>
        <dbReference type="SMART" id="SM00829"/>
    </source>
</evidence>
<proteinExistence type="inferred from homology"/>
<dbReference type="RefSeq" id="WP_248357637.1">
    <property type="nucleotide sequence ID" value="NZ_AP025591.1"/>
</dbReference>
<dbReference type="InterPro" id="IPR020843">
    <property type="entry name" value="ER"/>
</dbReference>
<evidence type="ECO:0000256" key="3">
    <source>
        <dbReference type="ARBA" id="ARBA00023002"/>
    </source>
</evidence>
<comment type="similarity">
    <text evidence="4">Belongs to the zinc-containing alcohol dehydrogenase family.</text>
</comment>
<feature type="domain" description="Enoyl reductase (ER)" evidence="6">
    <location>
        <begin position="8"/>
        <end position="336"/>
    </location>
</feature>
<gene>
    <name evidence="7" type="ORF">AMOR_02410</name>
</gene>